<feature type="compositionally biased region" description="Basic and acidic residues" evidence="1">
    <location>
        <begin position="41"/>
        <end position="54"/>
    </location>
</feature>
<feature type="region of interest" description="Disordered" evidence="1">
    <location>
        <begin position="30"/>
        <end position="54"/>
    </location>
</feature>
<keyword evidence="2" id="KW-1133">Transmembrane helix</keyword>
<comment type="caution">
    <text evidence="3">The sequence shown here is derived from an EMBL/GenBank/DDBJ whole genome shotgun (WGS) entry which is preliminary data.</text>
</comment>
<evidence type="ECO:0000313" key="3">
    <source>
        <dbReference type="EMBL" id="OVE95248.1"/>
    </source>
</evidence>
<proteinExistence type="predicted"/>
<evidence type="ECO:0000313" key="4">
    <source>
        <dbReference type="Proteomes" id="UP000196232"/>
    </source>
</evidence>
<gene>
    <name evidence="3" type="ORF">LKACC16343_02741</name>
</gene>
<keyword evidence="2" id="KW-0472">Membrane</keyword>
<organism evidence="3 4">
    <name type="scientific">Companilactobacillus bobalius</name>
    <dbReference type="NCBI Taxonomy" id="2801451"/>
    <lineage>
        <taxon>Bacteria</taxon>
        <taxon>Bacillati</taxon>
        <taxon>Bacillota</taxon>
        <taxon>Bacilli</taxon>
        <taxon>Lactobacillales</taxon>
        <taxon>Lactobacillaceae</taxon>
        <taxon>Companilactobacillus</taxon>
    </lineage>
</organism>
<sequence length="79" mass="8825">MIQFIQSYGVIIALVLMGVMHLGMMRGHKNTDGESGSMGCEMDHSDANQDSGKDAYENLRLENAKMKQELDNLKHRGVK</sequence>
<dbReference type="AlphaFoldDB" id="A0A202F4A8"/>
<dbReference type="EMBL" id="MYFM01000011">
    <property type="protein sequence ID" value="OVE95248.1"/>
    <property type="molecule type" value="Genomic_DNA"/>
</dbReference>
<accession>A0A202F4A8</accession>
<name>A0A202F4A8_9LACO</name>
<dbReference type="Proteomes" id="UP000196232">
    <property type="component" value="Unassembled WGS sequence"/>
</dbReference>
<protein>
    <submittedName>
        <fullName evidence="3">Uncharacterized protein</fullName>
    </submittedName>
</protein>
<dbReference type="RefSeq" id="WP_033615025.1">
    <property type="nucleotide sequence ID" value="NZ_LNUA01000007.1"/>
</dbReference>
<evidence type="ECO:0000256" key="2">
    <source>
        <dbReference type="SAM" id="Phobius"/>
    </source>
</evidence>
<keyword evidence="2" id="KW-0812">Transmembrane</keyword>
<evidence type="ECO:0000256" key="1">
    <source>
        <dbReference type="SAM" id="MobiDB-lite"/>
    </source>
</evidence>
<reference evidence="3 4" key="1">
    <citation type="submission" date="2017-03" db="EMBL/GenBank/DDBJ databases">
        <title>Genome sequence of Lactobacillus bobalius KACC 16343.</title>
        <authorList>
            <person name="Chun J."/>
        </authorList>
    </citation>
    <scope>NUCLEOTIDE SEQUENCE [LARGE SCALE GENOMIC DNA]</scope>
    <source>
        <strain evidence="3 4">KACC 16343</strain>
    </source>
</reference>
<feature type="transmembrane region" description="Helical" evidence="2">
    <location>
        <begin position="6"/>
        <end position="24"/>
    </location>
</feature>